<name>A0A452HLP2_9SAUR</name>
<feature type="domain" description="Homeobox" evidence="8">
    <location>
        <begin position="201"/>
        <end position="287"/>
    </location>
</feature>
<keyword evidence="11" id="KW-1185">Reference proteome</keyword>
<keyword evidence="3 6" id="KW-0238">DNA-binding</keyword>
<feature type="region of interest" description="Disordered" evidence="7">
    <location>
        <begin position="317"/>
        <end position="339"/>
    </location>
</feature>
<organism evidence="10 11">
    <name type="scientific">Gopherus agassizii</name>
    <name type="common">Agassiz's desert tortoise</name>
    <dbReference type="NCBI Taxonomy" id="38772"/>
    <lineage>
        <taxon>Eukaryota</taxon>
        <taxon>Metazoa</taxon>
        <taxon>Chordata</taxon>
        <taxon>Craniata</taxon>
        <taxon>Vertebrata</taxon>
        <taxon>Euteleostomi</taxon>
        <taxon>Archelosauria</taxon>
        <taxon>Testudinata</taxon>
        <taxon>Testudines</taxon>
        <taxon>Cryptodira</taxon>
        <taxon>Durocryptodira</taxon>
        <taxon>Testudinoidea</taxon>
        <taxon>Testudinidae</taxon>
        <taxon>Gopherus</taxon>
    </lineage>
</organism>
<evidence type="ECO:0000256" key="4">
    <source>
        <dbReference type="ARBA" id="ARBA00023155"/>
    </source>
</evidence>
<evidence type="ECO:0000256" key="1">
    <source>
        <dbReference type="ARBA" id="ARBA00004123"/>
    </source>
</evidence>
<feature type="domain" description="PBC" evidence="9">
    <location>
        <begin position="60"/>
        <end position="202"/>
    </location>
</feature>
<dbReference type="Pfam" id="PF03792">
    <property type="entry name" value="PBC"/>
    <property type="match status" value="1"/>
</dbReference>
<dbReference type="SUPFAM" id="SSF46689">
    <property type="entry name" value="Homeodomain-like"/>
    <property type="match status" value="1"/>
</dbReference>
<dbReference type="InterPro" id="IPR001356">
    <property type="entry name" value="HD"/>
</dbReference>
<dbReference type="SMART" id="SM00389">
    <property type="entry name" value="HOX"/>
    <property type="match status" value="1"/>
</dbReference>
<dbReference type="InterPro" id="IPR050224">
    <property type="entry name" value="TALE_homeobox"/>
</dbReference>
<evidence type="ECO:0000256" key="6">
    <source>
        <dbReference type="PROSITE-ProRule" id="PRU00108"/>
    </source>
</evidence>
<dbReference type="InterPro" id="IPR005542">
    <property type="entry name" value="PBX_PBC_dom"/>
</dbReference>
<feature type="compositionally biased region" description="Low complexity" evidence="7">
    <location>
        <begin position="317"/>
        <end position="332"/>
    </location>
</feature>
<dbReference type="Gene3D" id="1.10.10.60">
    <property type="entry name" value="Homeodomain-like"/>
    <property type="match status" value="1"/>
</dbReference>
<feature type="DNA-binding region" description="Homeobox" evidence="6">
    <location>
        <begin position="203"/>
        <end position="288"/>
    </location>
</feature>
<dbReference type="InterPro" id="IPR008422">
    <property type="entry name" value="KN_HD"/>
</dbReference>
<reference evidence="10" key="3">
    <citation type="submission" date="2025-09" db="UniProtKB">
        <authorList>
            <consortium name="Ensembl"/>
        </authorList>
    </citation>
    <scope>IDENTIFICATION</scope>
</reference>
<feature type="compositionally biased region" description="Polar residues" evidence="7">
    <location>
        <begin position="394"/>
        <end position="413"/>
    </location>
</feature>
<dbReference type="Pfam" id="PF05920">
    <property type="entry name" value="Homeobox_KN"/>
    <property type="match status" value="1"/>
</dbReference>
<keyword evidence="5 6" id="KW-0539">Nucleus</keyword>
<reference evidence="11" key="1">
    <citation type="journal article" date="2017" name="PLoS ONE">
        <title>The Agassiz's desert tortoise genome provides a resource for the conservation of a threatened species.</title>
        <authorList>
            <person name="Tollis M."/>
            <person name="DeNardo D.F."/>
            <person name="Cornelius J.A."/>
            <person name="Dolby G.A."/>
            <person name="Edwards T."/>
            <person name="Henen B.T."/>
            <person name="Karl A.E."/>
            <person name="Murphy R.W."/>
            <person name="Kusumi K."/>
        </authorList>
    </citation>
    <scope>NUCLEOTIDE SEQUENCE [LARGE SCALE GENOMIC DNA]</scope>
</reference>
<evidence type="ECO:0000256" key="5">
    <source>
        <dbReference type="ARBA" id="ARBA00023242"/>
    </source>
</evidence>
<dbReference type="GO" id="GO:0003677">
    <property type="term" value="F:DNA binding"/>
    <property type="evidence" value="ECO:0007669"/>
    <property type="project" value="UniProtKB-UniRule"/>
</dbReference>
<dbReference type="AlphaFoldDB" id="A0A452HLP2"/>
<dbReference type="GO" id="GO:0005634">
    <property type="term" value="C:nucleus"/>
    <property type="evidence" value="ECO:0007669"/>
    <property type="project" value="UniProtKB-SubCell"/>
</dbReference>
<dbReference type="STRING" id="38772.ENSGAGP00000015862"/>
<evidence type="ECO:0000256" key="3">
    <source>
        <dbReference type="ARBA" id="ARBA00023125"/>
    </source>
</evidence>
<reference evidence="10" key="2">
    <citation type="submission" date="2025-08" db="UniProtKB">
        <authorList>
            <consortium name="Ensembl"/>
        </authorList>
    </citation>
    <scope>IDENTIFICATION</scope>
</reference>
<proteinExistence type="inferred from homology"/>
<dbReference type="PANTHER" id="PTHR11850">
    <property type="entry name" value="HOMEOBOX PROTEIN TRANSCRIPTION FACTORS"/>
    <property type="match status" value="1"/>
</dbReference>
<dbReference type="PROSITE" id="PS50071">
    <property type="entry name" value="HOMEOBOX_2"/>
    <property type="match status" value="1"/>
</dbReference>
<dbReference type="GO" id="GO:0003700">
    <property type="term" value="F:DNA-binding transcription factor activity"/>
    <property type="evidence" value="ECO:0007669"/>
    <property type="project" value="InterPro"/>
</dbReference>
<evidence type="ECO:0000313" key="10">
    <source>
        <dbReference type="Ensembl" id="ENSGAGP00000015862.1"/>
    </source>
</evidence>
<evidence type="ECO:0000259" key="8">
    <source>
        <dbReference type="PROSITE" id="PS50071"/>
    </source>
</evidence>
<dbReference type="CDD" id="cd00086">
    <property type="entry name" value="homeodomain"/>
    <property type="match status" value="1"/>
</dbReference>
<feature type="region of interest" description="Disordered" evidence="7">
    <location>
        <begin position="394"/>
        <end position="425"/>
    </location>
</feature>
<dbReference type="Ensembl" id="ENSGAGT00000018123.1">
    <property type="protein sequence ID" value="ENSGAGP00000015862.1"/>
    <property type="gene ID" value="ENSGAGG00000011919.1"/>
</dbReference>
<accession>A0A452HLP2</accession>
<evidence type="ECO:0000313" key="11">
    <source>
        <dbReference type="Proteomes" id="UP000291020"/>
    </source>
</evidence>
<sequence>LNSIQLFLRARGGLDLLGHHGDGDRAPAPGSGAGCRQELARAWEILTVVSLSISLFFTQGLSIRGAQEEDPPDPQLMRLDNMLLAEGVSGPEKGGGSAAAAAAAAASGGSSDNSIEHSDYRAKLTQIRQIYHTELEKYEQACNEFTTHVMNLLREQSRTRPISPKEIERMVGIIHRKFSSIQMQLKQSTCEAVMILRSRFLDARRKRRNFSKQATEILNEYFYSHLSNPYPSEEAKEELAKKCSITVSQGSAAGQCFPTSPKSRPCSSGSWKVSNWFGNKRIRYKKNIGKFQEEANLYAAKTAVTAAHAVAAAVQNNQTNSPTTPNSGSSGSFNLPNSGDMFMNMQSLNGDSYQGSQVGANVQSQVDTLRHVINQTGGYSDALGGGSLYSPHNLNANGGWQDATTPSSVTSPTEGPGSVHSDTSN</sequence>
<protein>
    <submittedName>
        <fullName evidence="10">Uncharacterized protein</fullName>
    </submittedName>
</protein>
<comment type="similarity">
    <text evidence="2">Belongs to the TALE/PBX homeobox family.</text>
</comment>
<evidence type="ECO:0000259" key="9">
    <source>
        <dbReference type="PROSITE" id="PS51978"/>
    </source>
</evidence>
<evidence type="ECO:0000256" key="2">
    <source>
        <dbReference type="ARBA" id="ARBA00007601"/>
    </source>
</evidence>
<keyword evidence="4 6" id="KW-0371">Homeobox</keyword>
<dbReference type="InterPro" id="IPR009057">
    <property type="entry name" value="Homeodomain-like_sf"/>
</dbReference>
<dbReference type="Proteomes" id="UP000291020">
    <property type="component" value="Unassembled WGS sequence"/>
</dbReference>
<evidence type="ECO:0000256" key="7">
    <source>
        <dbReference type="SAM" id="MobiDB-lite"/>
    </source>
</evidence>
<comment type="subcellular location">
    <subcellularLocation>
        <location evidence="1 6">Nucleus</location>
    </subcellularLocation>
</comment>
<dbReference type="PROSITE" id="PS51978">
    <property type="entry name" value="PBC"/>
    <property type="match status" value="1"/>
</dbReference>